<dbReference type="PANTHER" id="PTHR12486:SF4">
    <property type="entry name" value="APRATAXIN"/>
    <property type="match status" value="1"/>
</dbReference>
<dbReference type="GO" id="GO:0000012">
    <property type="term" value="P:single strand break repair"/>
    <property type="evidence" value="ECO:0007669"/>
    <property type="project" value="TreeGrafter"/>
</dbReference>
<comment type="caution">
    <text evidence="4">The sequence shown here is derived from an EMBL/GenBank/DDBJ whole genome shotgun (WGS) entry which is preliminary data.</text>
</comment>
<proteinExistence type="predicted"/>
<evidence type="ECO:0000313" key="5">
    <source>
        <dbReference type="Proteomes" id="UP000886520"/>
    </source>
</evidence>
<dbReference type="GO" id="GO:0003697">
    <property type="term" value="F:single-stranded DNA binding"/>
    <property type="evidence" value="ECO:0007669"/>
    <property type="project" value="TreeGrafter"/>
</dbReference>
<evidence type="ECO:0000313" key="4">
    <source>
        <dbReference type="EMBL" id="KAI5068837.1"/>
    </source>
</evidence>
<dbReference type="OrthoDB" id="3512845at2759"/>
<dbReference type="PROSITE" id="PS00892">
    <property type="entry name" value="HIT_1"/>
    <property type="match status" value="1"/>
</dbReference>
<keyword evidence="1" id="KW-0934">Plastid</keyword>
<dbReference type="Pfam" id="PF01661">
    <property type="entry name" value="Macro"/>
    <property type="match status" value="1"/>
</dbReference>
<dbReference type="InterPro" id="IPR043472">
    <property type="entry name" value="Macro_dom-like"/>
</dbReference>
<dbReference type="GO" id="GO:0030983">
    <property type="term" value="F:mismatched DNA binding"/>
    <property type="evidence" value="ECO:0007669"/>
    <property type="project" value="TreeGrafter"/>
</dbReference>
<dbReference type="Gene3D" id="3.30.428.10">
    <property type="entry name" value="HIT-like"/>
    <property type="match status" value="1"/>
</dbReference>
<organism evidence="4 5">
    <name type="scientific">Adiantum capillus-veneris</name>
    <name type="common">Maidenhair fern</name>
    <dbReference type="NCBI Taxonomy" id="13818"/>
    <lineage>
        <taxon>Eukaryota</taxon>
        <taxon>Viridiplantae</taxon>
        <taxon>Streptophyta</taxon>
        <taxon>Embryophyta</taxon>
        <taxon>Tracheophyta</taxon>
        <taxon>Polypodiopsida</taxon>
        <taxon>Polypodiidae</taxon>
        <taxon>Polypodiales</taxon>
        <taxon>Pteridineae</taxon>
        <taxon>Pteridaceae</taxon>
        <taxon>Vittarioideae</taxon>
        <taxon>Adiantum</taxon>
    </lineage>
</organism>
<dbReference type="Pfam" id="PF13671">
    <property type="entry name" value="AAA_33"/>
    <property type="match status" value="1"/>
</dbReference>
<dbReference type="InterPro" id="IPR027417">
    <property type="entry name" value="P-loop_NTPase"/>
</dbReference>
<evidence type="ECO:0000256" key="1">
    <source>
        <dbReference type="ARBA" id="ARBA00022528"/>
    </source>
</evidence>
<dbReference type="EMBL" id="JABFUD020000016">
    <property type="protein sequence ID" value="KAI5068837.1"/>
    <property type="molecule type" value="Genomic_DNA"/>
</dbReference>
<dbReference type="Gene3D" id="3.40.220.10">
    <property type="entry name" value="Leucine Aminopeptidase, subunit E, domain 1"/>
    <property type="match status" value="2"/>
</dbReference>
<dbReference type="FunFam" id="3.30.428.10:FF:000004">
    <property type="entry name" value="aprataxin isoform X2"/>
    <property type="match status" value="1"/>
</dbReference>
<dbReference type="Pfam" id="PF16278">
    <property type="entry name" value="zf-C2HE"/>
    <property type="match status" value="1"/>
</dbReference>
<dbReference type="PANTHER" id="PTHR12486">
    <property type="entry name" value="APRATAXIN-RELATED"/>
    <property type="match status" value="1"/>
</dbReference>
<dbReference type="SUPFAM" id="SSF52540">
    <property type="entry name" value="P-loop containing nucleoside triphosphate hydrolases"/>
    <property type="match status" value="1"/>
</dbReference>
<evidence type="ECO:0000259" key="3">
    <source>
        <dbReference type="PROSITE" id="PS51154"/>
    </source>
</evidence>
<gene>
    <name evidence="4" type="ORF">GOP47_0017182</name>
</gene>
<dbReference type="AlphaFoldDB" id="A0A9D4UJF3"/>
<name>A0A9D4UJF3_ADICA</name>
<dbReference type="InterPro" id="IPR036265">
    <property type="entry name" value="HIT-like_sf"/>
</dbReference>
<keyword evidence="5" id="KW-1185">Reference proteome</keyword>
<dbReference type="GO" id="GO:0033699">
    <property type="term" value="F:DNA 5'-adenosine monophosphate hydrolase activity"/>
    <property type="evidence" value="ECO:0007669"/>
    <property type="project" value="TreeGrafter"/>
</dbReference>
<feature type="domain" description="Macro" evidence="3">
    <location>
        <begin position="339"/>
        <end position="524"/>
    </location>
</feature>
<dbReference type="Proteomes" id="UP000886520">
    <property type="component" value="Chromosome 16"/>
</dbReference>
<dbReference type="PROSITE" id="PS51154">
    <property type="entry name" value="MACRO"/>
    <property type="match status" value="1"/>
</dbReference>
<dbReference type="GO" id="GO:0005634">
    <property type="term" value="C:nucleus"/>
    <property type="evidence" value="ECO:0007669"/>
    <property type="project" value="TreeGrafter"/>
</dbReference>
<dbReference type="Gene3D" id="3.40.50.300">
    <property type="entry name" value="P-loop containing nucleotide triphosphate hydrolases"/>
    <property type="match status" value="1"/>
</dbReference>
<dbReference type="InterPro" id="IPR019808">
    <property type="entry name" value="Histidine_triad_CS"/>
</dbReference>
<accession>A0A9D4UJF3</accession>
<dbReference type="SUPFAM" id="SSF52949">
    <property type="entry name" value="Macro domain-like"/>
    <property type="match status" value="2"/>
</dbReference>
<evidence type="ECO:0000256" key="2">
    <source>
        <dbReference type="SAM" id="MobiDB-lite"/>
    </source>
</evidence>
<protein>
    <recommendedName>
        <fullName evidence="3">Macro domain-containing protein</fullName>
    </recommendedName>
</protein>
<dbReference type="GO" id="GO:1990165">
    <property type="term" value="F:single-strand break-containing DNA binding"/>
    <property type="evidence" value="ECO:0007669"/>
    <property type="project" value="TreeGrafter"/>
</dbReference>
<dbReference type="InterPro" id="IPR032566">
    <property type="entry name" value="Znf-C2HE"/>
</dbReference>
<keyword evidence="1" id="KW-0150">Chloroplast</keyword>
<dbReference type="Pfam" id="PF11969">
    <property type="entry name" value="DcpS_C"/>
    <property type="match status" value="1"/>
</dbReference>
<dbReference type="InterPro" id="IPR002589">
    <property type="entry name" value="Macro_dom"/>
</dbReference>
<sequence length="799" mass="89338">MAASSSQAKPMPECRYGLLCQRKNTEHWLNFSHSSSVHFQADESKVQPESSCVCSEEKHLLNDDTVHPHFTVPGTGNSSRVLLMLVGLPGSGKSTFCNKLVQSNPSKWRRICQDTISNGKRGTKEQCLKAAEKALHQGVSVMIDRCNLTKDQRHGFVQLSRRVHAQAHALVLDLPVKTCIERAIQRTGHEGGLEGKSAPVAVQRMAQHKEKPLELEGFSFIVSCCTQEEVERAFKMYHNFNKMGSQADSRESNEKSISTVENQAKEQGINSNFGEYIDEGIRTLAFPSISTSDFQFDHERAADIIVEVAEDFLHKFRRLCLRLVLVDLKENSDMLVRVRQKARGHGLRSEEFMAIAGDITKLRSSCRLQCSFIANATNWRLKPGGGGVNAAIFKAAGEGLEIETKKRAKTLNPGSALVVPLPSTSPMYATEGVTHVIHVLGPNMNPERPNCLQGDYVEGSKLLRDAYSCMFRAFASHVESLSNKPMSKISVFDKRESPPNAFTVLMQSSKRKLGTADSDQKGKNSRWGTGQEEAEASMKYTLPMETANGSKFQDCNIPRSDGVLLPQNKPVIGMDQAQGCSFSSSSEPSKLKHWEPWADALRTMVLHPEQHKDTILQVTNEAIVISDKFPKGKKHFLVVSRLDGLDNIGELRHTHLSLLHDIHSLGMSFVQSSLQQDDSLVFRMGYHSEPSMRQLHMHVISQDFDSPALKNKKHWNSFTTSFFRDSKGVIDELRDTGRVKPTGDENSLLKMELRCHRCRSAQPNIPRLKQHILSCQVPFPADLVQKGNLIMIEKEDNQE</sequence>
<dbReference type="GO" id="GO:0003725">
    <property type="term" value="F:double-stranded RNA binding"/>
    <property type="evidence" value="ECO:0007669"/>
    <property type="project" value="TreeGrafter"/>
</dbReference>
<dbReference type="SUPFAM" id="SSF54197">
    <property type="entry name" value="HIT-like"/>
    <property type="match status" value="1"/>
</dbReference>
<dbReference type="FunFam" id="3.40.50.300:FF:002337">
    <property type="entry name" value="Transcription factor bHLH140"/>
    <property type="match status" value="1"/>
</dbReference>
<reference evidence="4" key="1">
    <citation type="submission" date="2021-01" db="EMBL/GenBank/DDBJ databases">
        <title>Adiantum capillus-veneris genome.</title>
        <authorList>
            <person name="Fang Y."/>
            <person name="Liao Q."/>
        </authorList>
    </citation>
    <scope>NUCLEOTIDE SEQUENCE</scope>
    <source>
        <strain evidence="4">H3</strain>
        <tissue evidence="4">Leaf</tissue>
    </source>
</reference>
<feature type="region of interest" description="Disordered" evidence="2">
    <location>
        <begin position="509"/>
        <end position="533"/>
    </location>
</feature>